<feature type="compositionally biased region" description="Pro residues" evidence="1">
    <location>
        <begin position="573"/>
        <end position="590"/>
    </location>
</feature>
<evidence type="ECO:0000256" key="1">
    <source>
        <dbReference type="SAM" id="MobiDB-lite"/>
    </source>
</evidence>
<dbReference type="AlphaFoldDB" id="A0A0C3NN18"/>
<feature type="compositionally biased region" description="Polar residues" evidence="1">
    <location>
        <begin position="236"/>
        <end position="247"/>
    </location>
</feature>
<organism evidence="2 3">
    <name type="scientific">Pisolithus tinctorius Marx 270</name>
    <dbReference type="NCBI Taxonomy" id="870435"/>
    <lineage>
        <taxon>Eukaryota</taxon>
        <taxon>Fungi</taxon>
        <taxon>Dikarya</taxon>
        <taxon>Basidiomycota</taxon>
        <taxon>Agaricomycotina</taxon>
        <taxon>Agaricomycetes</taxon>
        <taxon>Agaricomycetidae</taxon>
        <taxon>Boletales</taxon>
        <taxon>Sclerodermatineae</taxon>
        <taxon>Pisolithaceae</taxon>
        <taxon>Pisolithus</taxon>
    </lineage>
</organism>
<keyword evidence="3" id="KW-1185">Reference proteome</keyword>
<gene>
    <name evidence="2" type="ORF">M404DRAFT_16010</name>
</gene>
<proteinExistence type="predicted"/>
<feature type="region of interest" description="Disordered" evidence="1">
    <location>
        <begin position="635"/>
        <end position="671"/>
    </location>
</feature>
<feature type="compositionally biased region" description="Basic and acidic residues" evidence="1">
    <location>
        <begin position="19"/>
        <end position="28"/>
    </location>
</feature>
<dbReference type="HOGENOM" id="CLU_416815_0_0_1"/>
<protein>
    <submittedName>
        <fullName evidence="2">Uncharacterized protein</fullName>
    </submittedName>
</protein>
<evidence type="ECO:0000313" key="2">
    <source>
        <dbReference type="EMBL" id="KIO02265.1"/>
    </source>
</evidence>
<feature type="region of interest" description="Disordered" evidence="1">
    <location>
        <begin position="1"/>
        <end position="28"/>
    </location>
</feature>
<evidence type="ECO:0000313" key="3">
    <source>
        <dbReference type="Proteomes" id="UP000054217"/>
    </source>
</evidence>
<accession>A0A0C3NN18</accession>
<feature type="compositionally biased region" description="Pro residues" evidence="1">
    <location>
        <begin position="1"/>
        <end position="10"/>
    </location>
</feature>
<dbReference type="STRING" id="870435.A0A0C3NN18"/>
<dbReference type="EMBL" id="KN831982">
    <property type="protein sequence ID" value="KIO02265.1"/>
    <property type="molecule type" value="Genomic_DNA"/>
</dbReference>
<sequence>MPVELAPPPLYSQLQEEPSDGRHDHDTETPGVQILIVPAADGTTFQKGCLGAEGEHAAIEGEVHLKGAQPGLWKKVSITLCTTESACGRQIELGSSEVDLLSQMPISETIPTSLPFAIPLMPDVPQCIHTTQSALTHVLTATLHPIDSAAPIVSKDAVVHVRRYTSHTHTVQTLPETHVLTEPMRVEVEIPRSTFVVGEPIPVYITVPPPDWERVLDGGLRLRNVKAELVKIVETNNGDGSHDTSTPVAVDPTGEVISSPQDLSEGPSSAACPPPEKLSNASLLAPPISESSASCHTTVLSRSGASCRFHNTKAVRLRLILYQPLPPSSPSDQPPPSVPSGYGCLESDVQCVSITQATLLHNVSFRLKVLVSVVDINNRTERSFVLSIPIVIIPSPAPLPEVEEWVDIAYQKKHDRPPVRTVRQEDTELSVPVYQEGTAGPSYMQSGEPPPFEDRDVPPPPFFASVPSTSTHLPTFQESENEAFIPTDTEEHFTHAPEPRIIIGEGVLFGFSASQQFDGHSDVIHPTSTPPPTVEEAAQDPDVTSLIDMVQPRRALGLMLEQPDDSARDCGLTPPPPPPLMDDPSDPPPSIDSEFRSLTTHGTIQVHSSTSIAHHPFSQLHGHDDSLSQSRELLHQTSPDTHAPPPYLTANDHEQAATPPPYMDFVLPRTR</sequence>
<reference evidence="3" key="2">
    <citation type="submission" date="2015-01" db="EMBL/GenBank/DDBJ databases">
        <title>Evolutionary Origins and Diversification of the Mycorrhizal Mutualists.</title>
        <authorList>
            <consortium name="DOE Joint Genome Institute"/>
            <consortium name="Mycorrhizal Genomics Consortium"/>
            <person name="Kohler A."/>
            <person name="Kuo A."/>
            <person name="Nagy L.G."/>
            <person name="Floudas D."/>
            <person name="Copeland A."/>
            <person name="Barry K.W."/>
            <person name="Cichocki N."/>
            <person name="Veneault-Fourrey C."/>
            <person name="LaButti K."/>
            <person name="Lindquist E.A."/>
            <person name="Lipzen A."/>
            <person name="Lundell T."/>
            <person name="Morin E."/>
            <person name="Murat C."/>
            <person name="Riley R."/>
            <person name="Ohm R."/>
            <person name="Sun H."/>
            <person name="Tunlid A."/>
            <person name="Henrissat B."/>
            <person name="Grigoriev I.V."/>
            <person name="Hibbett D.S."/>
            <person name="Martin F."/>
        </authorList>
    </citation>
    <scope>NUCLEOTIDE SEQUENCE [LARGE SCALE GENOMIC DNA]</scope>
    <source>
        <strain evidence="3">Marx 270</strain>
    </source>
</reference>
<name>A0A0C3NN18_PISTI</name>
<reference evidence="2 3" key="1">
    <citation type="submission" date="2014-04" db="EMBL/GenBank/DDBJ databases">
        <authorList>
            <consortium name="DOE Joint Genome Institute"/>
            <person name="Kuo A."/>
            <person name="Kohler A."/>
            <person name="Costa M.D."/>
            <person name="Nagy L.G."/>
            <person name="Floudas D."/>
            <person name="Copeland A."/>
            <person name="Barry K.W."/>
            <person name="Cichocki N."/>
            <person name="Veneault-Fourrey C."/>
            <person name="LaButti K."/>
            <person name="Lindquist E.A."/>
            <person name="Lipzen A."/>
            <person name="Lundell T."/>
            <person name="Morin E."/>
            <person name="Murat C."/>
            <person name="Sun H."/>
            <person name="Tunlid A."/>
            <person name="Henrissat B."/>
            <person name="Grigoriev I.V."/>
            <person name="Hibbett D.S."/>
            <person name="Martin F."/>
            <person name="Nordberg H.P."/>
            <person name="Cantor M.N."/>
            <person name="Hua S.X."/>
        </authorList>
    </citation>
    <scope>NUCLEOTIDE SEQUENCE [LARGE SCALE GENOMIC DNA]</scope>
    <source>
        <strain evidence="2 3">Marx 270</strain>
    </source>
</reference>
<dbReference type="Proteomes" id="UP000054217">
    <property type="component" value="Unassembled WGS sequence"/>
</dbReference>
<dbReference type="InParanoid" id="A0A0C3NN18"/>
<feature type="region of interest" description="Disordered" evidence="1">
    <location>
        <begin position="236"/>
        <end position="277"/>
    </location>
</feature>
<dbReference type="OrthoDB" id="3357813at2759"/>
<feature type="region of interest" description="Disordered" evidence="1">
    <location>
        <begin position="560"/>
        <end position="595"/>
    </location>
</feature>